<protein>
    <recommendedName>
        <fullName evidence="2">ZFAND2A/B-like C2H2 zinc finger domain-containing protein</fullName>
    </recommendedName>
</protein>
<evidence type="ECO:0000259" key="2">
    <source>
        <dbReference type="Pfam" id="PF25403"/>
    </source>
</evidence>
<feature type="compositionally biased region" description="Polar residues" evidence="1">
    <location>
        <begin position="63"/>
        <end position="73"/>
    </location>
</feature>
<feature type="region of interest" description="Disordered" evidence="1">
    <location>
        <begin position="36"/>
        <end position="134"/>
    </location>
</feature>
<keyword evidence="4" id="KW-1185">Reference proteome</keyword>
<feature type="compositionally biased region" description="Low complexity" evidence="1">
    <location>
        <begin position="99"/>
        <end position="124"/>
    </location>
</feature>
<dbReference type="Proteomes" id="UP001145021">
    <property type="component" value="Unassembled WGS sequence"/>
</dbReference>
<dbReference type="Pfam" id="PF25403">
    <property type="entry name" value="zf-C2H2_ZFAND2"/>
    <property type="match status" value="1"/>
</dbReference>
<dbReference type="EMBL" id="JANBOH010000014">
    <property type="protein sequence ID" value="KAJ1647993.1"/>
    <property type="molecule type" value="Genomic_DNA"/>
</dbReference>
<dbReference type="InterPro" id="IPR057357">
    <property type="entry name" value="Znf-C2H2_ZFAND2A/B"/>
</dbReference>
<evidence type="ECO:0000313" key="4">
    <source>
        <dbReference type="Proteomes" id="UP001145021"/>
    </source>
</evidence>
<comment type="caution">
    <text evidence="3">The sequence shown here is derived from an EMBL/GenBank/DDBJ whole genome shotgun (WGS) entry which is preliminary data.</text>
</comment>
<sequence>MWSDVLHGKADKHNCSKRDKVVDRKVPECPICGQPVPLRPNDSADDAVNRHVDAGCDHDCPRRNSSAPPSLNIGTKAIDAINGVFSRSKSEQRQNPKPSNGNGSAARNGRNNVPPARNSSSTSNKSKDSGCVIS</sequence>
<organism evidence="3 4">
    <name type="scientific">Coemansia asiatica</name>
    <dbReference type="NCBI Taxonomy" id="1052880"/>
    <lineage>
        <taxon>Eukaryota</taxon>
        <taxon>Fungi</taxon>
        <taxon>Fungi incertae sedis</taxon>
        <taxon>Zoopagomycota</taxon>
        <taxon>Kickxellomycotina</taxon>
        <taxon>Kickxellomycetes</taxon>
        <taxon>Kickxellales</taxon>
        <taxon>Kickxellaceae</taxon>
        <taxon>Coemansia</taxon>
    </lineage>
</organism>
<reference evidence="3" key="1">
    <citation type="submission" date="2022-07" db="EMBL/GenBank/DDBJ databases">
        <title>Phylogenomic reconstructions and comparative analyses of Kickxellomycotina fungi.</title>
        <authorList>
            <person name="Reynolds N.K."/>
            <person name="Stajich J.E."/>
            <person name="Barry K."/>
            <person name="Grigoriev I.V."/>
            <person name="Crous P."/>
            <person name="Smith M.E."/>
        </authorList>
    </citation>
    <scope>NUCLEOTIDE SEQUENCE</scope>
    <source>
        <strain evidence="3">NBRC 105413</strain>
    </source>
</reference>
<proteinExistence type="predicted"/>
<name>A0A9W7XPY4_9FUNG</name>
<feature type="domain" description="ZFAND2A/B-like C2H2 zinc finger" evidence="2">
    <location>
        <begin position="25"/>
        <end position="59"/>
    </location>
</feature>
<feature type="compositionally biased region" description="Basic and acidic residues" evidence="1">
    <location>
        <begin position="47"/>
        <end position="62"/>
    </location>
</feature>
<dbReference type="AlphaFoldDB" id="A0A9W7XPY4"/>
<evidence type="ECO:0000256" key="1">
    <source>
        <dbReference type="SAM" id="MobiDB-lite"/>
    </source>
</evidence>
<evidence type="ECO:0000313" key="3">
    <source>
        <dbReference type="EMBL" id="KAJ1647993.1"/>
    </source>
</evidence>
<accession>A0A9W7XPY4</accession>
<gene>
    <name evidence="3" type="ORF">LPJ64_000678</name>
</gene>